<name>A0A401V517_9CELL</name>
<dbReference type="OrthoDB" id="3267160at2"/>
<evidence type="ECO:0000313" key="2">
    <source>
        <dbReference type="Proteomes" id="UP000288246"/>
    </source>
</evidence>
<sequence>MSPVVVGLLIGAAALLLAVVLMWVSRVHALERRVGSFRCAVGRSESGPWSLGIAQYGSQRLYWWRRWSLAPRPSLRWDRSGLAVVERVAGTHPSGADVVVVTCRVSGRTVHLMMAPDAYAGLTSWIEATPSHVGSVI</sequence>
<organism evidence="1 2">
    <name type="scientific">Cellulomonas algicola</name>
    <dbReference type="NCBI Taxonomy" id="2071633"/>
    <lineage>
        <taxon>Bacteria</taxon>
        <taxon>Bacillati</taxon>
        <taxon>Actinomycetota</taxon>
        <taxon>Actinomycetes</taxon>
        <taxon>Micrococcales</taxon>
        <taxon>Cellulomonadaceae</taxon>
        <taxon>Cellulomonas</taxon>
    </lineage>
</organism>
<accession>A0A401V517</accession>
<comment type="caution">
    <text evidence="1">The sequence shown here is derived from an EMBL/GenBank/DDBJ whole genome shotgun (WGS) entry which is preliminary data.</text>
</comment>
<dbReference type="EMBL" id="BHYL01000403">
    <property type="protein sequence ID" value="GCD22005.1"/>
    <property type="molecule type" value="Genomic_DNA"/>
</dbReference>
<dbReference type="InterPro" id="IPR019675">
    <property type="entry name" value="DUF2550"/>
</dbReference>
<evidence type="ECO:0008006" key="3">
    <source>
        <dbReference type="Google" id="ProtNLM"/>
    </source>
</evidence>
<proteinExistence type="predicted"/>
<evidence type="ECO:0000313" key="1">
    <source>
        <dbReference type="EMBL" id="GCD22005.1"/>
    </source>
</evidence>
<dbReference type="Pfam" id="PF10739">
    <property type="entry name" value="DUF2550"/>
    <property type="match status" value="1"/>
</dbReference>
<reference evidence="1 2" key="1">
    <citation type="submission" date="2018-11" db="EMBL/GenBank/DDBJ databases">
        <title>Draft genome sequence of Cellulomonas takizawaensis strain TKZ-21.</title>
        <authorList>
            <person name="Yamamura H."/>
            <person name="Hayashi T."/>
            <person name="Hamada M."/>
            <person name="Serisawa Y."/>
            <person name="Matsuyama K."/>
            <person name="Nakagawa Y."/>
            <person name="Otoguro M."/>
            <person name="Yanagida F."/>
            <person name="Hayakawa M."/>
        </authorList>
    </citation>
    <scope>NUCLEOTIDE SEQUENCE [LARGE SCALE GENOMIC DNA]</scope>
    <source>
        <strain evidence="1 2">TKZ-21</strain>
    </source>
</reference>
<keyword evidence="2" id="KW-1185">Reference proteome</keyword>
<dbReference type="RefSeq" id="WP_124344553.1">
    <property type="nucleotide sequence ID" value="NZ_BHYL01000403.1"/>
</dbReference>
<dbReference type="Proteomes" id="UP000288246">
    <property type="component" value="Unassembled WGS sequence"/>
</dbReference>
<gene>
    <name evidence="1" type="ORF">CTKZ_35670</name>
</gene>
<dbReference type="AlphaFoldDB" id="A0A401V517"/>
<protein>
    <recommendedName>
        <fullName evidence="3">DUF2550 domain-containing protein</fullName>
    </recommendedName>
</protein>